<comment type="caution">
    <text evidence="3">The sequence shown here is derived from an EMBL/GenBank/DDBJ whole genome shotgun (WGS) entry which is preliminary data.</text>
</comment>
<comment type="similarity">
    <text evidence="1">Belongs to the short-chain dehydrogenases/reductases (SDR) family.</text>
</comment>
<organism evidence="3 4">
    <name type="scientific">Hylemonella gracilis str. Niagara R</name>
    <dbReference type="NCBI Taxonomy" id="1458275"/>
    <lineage>
        <taxon>Bacteria</taxon>
        <taxon>Pseudomonadati</taxon>
        <taxon>Pseudomonadota</taxon>
        <taxon>Betaproteobacteria</taxon>
        <taxon>Burkholderiales</taxon>
        <taxon>Comamonadaceae</taxon>
        <taxon>Hylemonella</taxon>
    </lineage>
</organism>
<dbReference type="STRING" id="1458275.AZ34_09520"/>
<dbReference type="InterPro" id="IPR002347">
    <property type="entry name" value="SDR_fam"/>
</dbReference>
<dbReference type="OrthoDB" id="9806974at2"/>
<dbReference type="PANTHER" id="PTHR42879">
    <property type="entry name" value="3-OXOACYL-(ACYL-CARRIER-PROTEIN) REDUCTASE"/>
    <property type="match status" value="1"/>
</dbReference>
<dbReference type="PRINTS" id="PR00080">
    <property type="entry name" value="SDRFAMILY"/>
</dbReference>
<dbReference type="SMART" id="SM00822">
    <property type="entry name" value="PKS_KR"/>
    <property type="match status" value="1"/>
</dbReference>
<sequence>MDKTLNGKVAVVTGAGGTMGRAVVDALVAQGCRVAMVDVQAAAMEPAFARHGAQVGVQVCDIRSLAEVQQTHQAIVQAWGPVDILVNNAGVLSNHKVEATTESEWRGVLAVNLDGALFWSQCVTPAMKARRWGRIINTGSLASKTGGLTAGTAYSVSKGAISALTFSLARELAAFGVTANAIAPAYVRTPMVTEQLSEAQRQVLLQQIPVGRFCEPEEFAHVVTFLASPLSGFITGEIIDLNGGLHMD</sequence>
<evidence type="ECO:0000313" key="3">
    <source>
        <dbReference type="EMBL" id="EYC51299.1"/>
    </source>
</evidence>
<dbReference type="Gene3D" id="3.40.50.720">
    <property type="entry name" value="NAD(P)-binding Rossmann-like Domain"/>
    <property type="match status" value="1"/>
</dbReference>
<proteinExistence type="inferred from homology"/>
<dbReference type="Proteomes" id="UP000023268">
    <property type="component" value="Unassembled WGS sequence"/>
</dbReference>
<evidence type="ECO:0000313" key="4">
    <source>
        <dbReference type="Proteomes" id="UP000023268"/>
    </source>
</evidence>
<dbReference type="SUPFAM" id="SSF51735">
    <property type="entry name" value="NAD(P)-binding Rossmann-fold domains"/>
    <property type="match status" value="1"/>
</dbReference>
<dbReference type="RefSeq" id="WP_035607406.1">
    <property type="nucleotide sequence ID" value="NZ_JEMG01000001.1"/>
</dbReference>
<protein>
    <submittedName>
        <fullName evidence="3">3-oxoacyl-ACP reductase</fullName>
    </submittedName>
</protein>
<dbReference type="InterPro" id="IPR020904">
    <property type="entry name" value="Sc_DH/Rdtase_CS"/>
</dbReference>
<dbReference type="InterPro" id="IPR050259">
    <property type="entry name" value="SDR"/>
</dbReference>
<dbReference type="eggNOG" id="COG1028">
    <property type="taxonomic scope" value="Bacteria"/>
</dbReference>
<evidence type="ECO:0000259" key="2">
    <source>
        <dbReference type="SMART" id="SM00822"/>
    </source>
</evidence>
<evidence type="ECO:0000256" key="1">
    <source>
        <dbReference type="ARBA" id="ARBA00006484"/>
    </source>
</evidence>
<name>A0A016XGR6_9BURK</name>
<dbReference type="InterPro" id="IPR057326">
    <property type="entry name" value="KR_dom"/>
</dbReference>
<gene>
    <name evidence="3" type="ORF">AZ34_09520</name>
</gene>
<dbReference type="Pfam" id="PF13561">
    <property type="entry name" value="adh_short_C2"/>
    <property type="match status" value="1"/>
</dbReference>
<dbReference type="PRINTS" id="PR00081">
    <property type="entry name" value="GDHRDH"/>
</dbReference>
<dbReference type="EMBL" id="JEMG01000001">
    <property type="protein sequence ID" value="EYC51299.1"/>
    <property type="molecule type" value="Genomic_DNA"/>
</dbReference>
<dbReference type="AlphaFoldDB" id="A0A016XGR6"/>
<reference evidence="3 4" key="1">
    <citation type="submission" date="2014-02" db="EMBL/GenBank/DDBJ databases">
        <title>Draft Genome of Hylemonella gracilis isolated from the Niagara River.</title>
        <authorList>
            <person name="Pawlowski D.R."/>
            <person name="Koudelka G.B."/>
        </authorList>
    </citation>
    <scope>NUCLEOTIDE SEQUENCE [LARGE SCALE GENOMIC DNA]</scope>
    <source>
        <strain evidence="3 4">Niagara R</strain>
    </source>
</reference>
<feature type="domain" description="Ketoreductase" evidence="2">
    <location>
        <begin position="8"/>
        <end position="185"/>
    </location>
</feature>
<dbReference type="InterPro" id="IPR036291">
    <property type="entry name" value="NAD(P)-bd_dom_sf"/>
</dbReference>
<dbReference type="GO" id="GO:0032787">
    <property type="term" value="P:monocarboxylic acid metabolic process"/>
    <property type="evidence" value="ECO:0007669"/>
    <property type="project" value="UniProtKB-ARBA"/>
</dbReference>
<accession>A0A016XGR6</accession>
<dbReference type="PANTHER" id="PTHR42879:SF2">
    <property type="entry name" value="3-OXOACYL-[ACYL-CARRIER-PROTEIN] REDUCTASE FABG"/>
    <property type="match status" value="1"/>
</dbReference>
<dbReference type="PROSITE" id="PS00061">
    <property type="entry name" value="ADH_SHORT"/>
    <property type="match status" value="1"/>
</dbReference>
<dbReference type="FunFam" id="3.40.50.720:FF:000084">
    <property type="entry name" value="Short-chain dehydrogenase reductase"/>
    <property type="match status" value="1"/>
</dbReference>